<proteinExistence type="predicted"/>
<dbReference type="AlphaFoldDB" id="A0A3M0M9B1"/>
<keyword evidence="3" id="KW-1185">Reference proteome</keyword>
<comment type="caution">
    <text evidence="2">The sequence shown here is derived from an EMBL/GenBank/DDBJ whole genome shotgun (WGS) entry which is preliminary data.</text>
</comment>
<dbReference type="PROSITE" id="PS51186">
    <property type="entry name" value="GNAT"/>
    <property type="match status" value="1"/>
</dbReference>
<dbReference type="InterPro" id="IPR000182">
    <property type="entry name" value="GNAT_dom"/>
</dbReference>
<dbReference type="Proteomes" id="UP000273516">
    <property type="component" value="Unassembled WGS sequence"/>
</dbReference>
<protein>
    <submittedName>
        <fullName evidence="2">GNAT family N-acetyltransferase</fullName>
    </submittedName>
</protein>
<accession>A0A3M0M9B1</accession>
<dbReference type="Gene3D" id="3.40.630.30">
    <property type="match status" value="1"/>
</dbReference>
<feature type="domain" description="N-acetyltransferase" evidence="1">
    <location>
        <begin position="3"/>
        <end position="157"/>
    </location>
</feature>
<dbReference type="EMBL" id="QOKZ01000005">
    <property type="protein sequence ID" value="RMC34229.1"/>
    <property type="molecule type" value="Genomic_DNA"/>
</dbReference>
<gene>
    <name evidence="2" type="ORF">C9E81_13755</name>
</gene>
<dbReference type="InterPro" id="IPR016181">
    <property type="entry name" value="Acyl_CoA_acyltransferase"/>
</dbReference>
<sequence>MTVSLHPLDRRDAGRVAHIAVRPDQERFAGTVDAALAEPEATVDLHEIREGDRAVGLFKIDRAYHQRHEFAQADDLGLRGVILSHSQQGRGVGTAAMAALKGYLPPVYPGKAQLWLTVNIANPAAIAAYRKAGFAETGDIWPHGNAGPQLIMFMRLG</sequence>
<evidence type="ECO:0000259" key="1">
    <source>
        <dbReference type="PROSITE" id="PS51186"/>
    </source>
</evidence>
<dbReference type="GO" id="GO:0016747">
    <property type="term" value="F:acyltransferase activity, transferring groups other than amino-acyl groups"/>
    <property type="evidence" value="ECO:0007669"/>
    <property type="project" value="InterPro"/>
</dbReference>
<dbReference type="RefSeq" id="WP_122112936.1">
    <property type="nucleotide sequence ID" value="NZ_QOKZ01000005.1"/>
</dbReference>
<organism evidence="2 3">
    <name type="scientific">Paracoccus alkanivorans</name>
    <dbReference type="NCBI Taxonomy" id="2116655"/>
    <lineage>
        <taxon>Bacteria</taxon>
        <taxon>Pseudomonadati</taxon>
        <taxon>Pseudomonadota</taxon>
        <taxon>Alphaproteobacteria</taxon>
        <taxon>Rhodobacterales</taxon>
        <taxon>Paracoccaceae</taxon>
        <taxon>Paracoccus</taxon>
    </lineage>
</organism>
<evidence type="ECO:0000313" key="3">
    <source>
        <dbReference type="Proteomes" id="UP000273516"/>
    </source>
</evidence>
<dbReference type="SUPFAM" id="SSF55729">
    <property type="entry name" value="Acyl-CoA N-acyltransferases (Nat)"/>
    <property type="match status" value="1"/>
</dbReference>
<dbReference type="OrthoDB" id="8304386at2"/>
<name>A0A3M0M9B1_9RHOB</name>
<keyword evidence="2" id="KW-0808">Transferase</keyword>
<reference evidence="2 3" key="1">
    <citation type="submission" date="2018-07" db="EMBL/GenBank/DDBJ databases">
        <authorList>
            <person name="Zhang Y."/>
            <person name="Wang L."/>
            <person name="Ma S."/>
        </authorList>
    </citation>
    <scope>NUCLEOTIDE SEQUENCE [LARGE SCALE GENOMIC DNA]</scope>
    <source>
        <strain evidence="2 3">4-2</strain>
    </source>
</reference>
<evidence type="ECO:0000313" key="2">
    <source>
        <dbReference type="EMBL" id="RMC34229.1"/>
    </source>
</evidence>
<dbReference type="Pfam" id="PF00583">
    <property type="entry name" value="Acetyltransf_1"/>
    <property type="match status" value="1"/>
</dbReference>